<dbReference type="Proteomes" id="UP001177003">
    <property type="component" value="Chromosome 8"/>
</dbReference>
<sequence>MEDGGFISFIGTILIPSPLPTSPPLTSTILLTSIPDVSPNFQEVMNTIATFASSQSTEHEQRVNEDDILVGFANLEFNPKEDDVLDNAIISGIDMKLEEWLVVNSHTFNHKIEKLRDVDEEQYEILEKLMKAVKLTELPRPFPSNQCSTFYECSARGRKGVGSYKGTGEEKGVVVVRVLFAQIPTSLPMKPGVSITTTTIAPNINIDVSKLQTKKRVNIGEGASSKDVEKPEIKYAPIDKGKGVSMELSKEEKKKLKELDM</sequence>
<dbReference type="EMBL" id="OX465084">
    <property type="protein sequence ID" value="CAI9297091.1"/>
    <property type="molecule type" value="Genomic_DNA"/>
</dbReference>
<keyword evidence="2" id="KW-1185">Reference proteome</keyword>
<evidence type="ECO:0000313" key="1">
    <source>
        <dbReference type="EMBL" id="CAI9297091.1"/>
    </source>
</evidence>
<protein>
    <submittedName>
        <fullName evidence="1">Uncharacterized protein</fullName>
    </submittedName>
</protein>
<organism evidence="1 2">
    <name type="scientific">Lactuca saligna</name>
    <name type="common">Willowleaf lettuce</name>
    <dbReference type="NCBI Taxonomy" id="75948"/>
    <lineage>
        <taxon>Eukaryota</taxon>
        <taxon>Viridiplantae</taxon>
        <taxon>Streptophyta</taxon>
        <taxon>Embryophyta</taxon>
        <taxon>Tracheophyta</taxon>
        <taxon>Spermatophyta</taxon>
        <taxon>Magnoliopsida</taxon>
        <taxon>eudicotyledons</taxon>
        <taxon>Gunneridae</taxon>
        <taxon>Pentapetalae</taxon>
        <taxon>asterids</taxon>
        <taxon>campanulids</taxon>
        <taxon>Asterales</taxon>
        <taxon>Asteraceae</taxon>
        <taxon>Cichorioideae</taxon>
        <taxon>Cichorieae</taxon>
        <taxon>Lactucinae</taxon>
        <taxon>Lactuca</taxon>
    </lineage>
</organism>
<gene>
    <name evidence="1" type="ORF">LSALG_LOCUS35924</name>
</gene>
<dbReference type="AlphaFoldDB" id="A0AA35ZRT2"/>
<evidence type="ECO:0000313" key="2">
    <source>
        <dbReference type="Proteomes" id="UP001177003"/>
    </source>
</evidence>
<accession>A0AA35ZRT2</accession>
<reference evidence="1" key="1">
    <citation type="submission" date="2023-04" db="EMBL/GenBank/DDBJ databases">
        <authorList>
            <person name="Vijverberg K."/>
            <person name="Xiong W."/>
            <person name="Schranz E."/>
        </authorList>
    </citation>
    <scope>NUCLEOTIDE SEQUENCE</scope>
</reference>
<proteinExistence type="predicted"/>
<name>A0AA35ZRT2_LACSI</name>